<proteinExistence type="predicted"/>
<dbReference type="AlphaFoldDB" id="A0A9Q2S5Y6"/>
<evidence type="ECO:0000313" key="3">
    <source>
        <dbReference type="Proteomes" id="UP000808906"/>
    </source>
</evidence>
<feature type="region of interest" description="Disordered" evidence="1">
    <location>
        <begin position="466"/>
        <end position="489"/>
    </location>
</feature>
<dbReference type="EMBL" id="WUXR01000013">
    <property type="protein sequence ID" value="MBM4567659.1"/>
    <property type="molecule type" value="Genomic_DNA"/>
</dbReference>
<organism evidence="2 3">
    <name type="scientific">Rhodococcus hoagii</name>
    <name type="common">Corynebacterium equii</name>
    <dbReference type="NCBI Taxonomy" id="43767"/>
    <lineage>
        <taxon>Bacteria</taxon>
        <taxon>Bacillati</taxon>
        <taxon>Actinomycetota</taxon>
        <taxon>Actinomycetes</taxon>
        <taxon>Mycobacteriales</taxon>
        <taxon>Nocardiaceae</taxon>
        <taxon>Prescottella</taxon>
    </lineage>
</organism>
<dbReference type="Pfam" id="PF05133">
    <property type="entry name" value="SPP1_portal"/>
    <property type="match status" value="1"/>
</dbReference>
<dbReference type="RefSeq" id="WP_262963602.1">
    <property type="nucleotide sequence ID" value="NZ_JAJNNF010000094.1"/>
</dbReference>
<gene>
    <name evidence="2" type="ORF">GS441_20235</name>
</gene>
<protein>
    <submittedName>
        <fullName evidence="2">Phage portal protein</fullName>
    </submittedName>
</protein>
<sequence length="489" mass="53506">MTVPVSAPALLTLNVLSGAEVALMTQLAAKLSKVSLSNRLKAAYYEGEQRLRKMGFSVPPHLQDLATVVGWSGTAVDVLEERLDWQGWIETGTDFGLRSIYNANDLNVDSGLGHLDALIYGTAFVAVGRGDAGEPDPLVTVESGQTMTGLYDPRSRRLTSAVAFHANEDQRAILGSTLYKPNETVRLSRLTEDRPWVVDDRDQHNLGRVLVAQILNRPRAGRREGRSEISKAVRGYTDTAVRTLLGMEVNREFYSAPQRYVLGAPEDAFTDASGAPVPGWQTVMGRLLGVDRDEETGDLPQVGQFPQSQPGPYLEQVRGLAQLLAAEVAIPATYLGFSTDQAASADAIRAMESRLIKRSERRQMVFGRAWLEVARLCLLVRDRQIPADFDDVVSVKWRDPATPTRSAAADEVLKYATADVVPKHSKVLLDRAGFSPDEQRQIELDRRRLAATALLDRLPTAAGNVTDPQVVNLASRKTPEVDDGGTVPN</sequence>
<evidence type="ECO:0000313" key="2">
    <source>
        <dbReference type="EMBL" id="MBM4567659.1"/>
    </source>
</evidence>
<reference evidence="2" key="1">
    <citation type="submission" date="2019-11" db="EMBL/GenBank/DDBJ databases">
        <title>Spread of Macrolides and rifampicin resistant Rhodococcus equi in clinical isolates in the USA.</title>
        <authorList>
            <person name="Alvarez-Narvaez S."/>
            <person name="Huber L."/>
            <person name="Cohen N.D."/>
            <person name="Slovis N."/>
            <person name="Greiter M."/>
            <person name="Giguere S."/>
            <person name="Hart K."/>
        </authorList>
    </citation>
    <scope>NUCLEOTIDE SEQUENCE</scope>
    <source>
        <strain evidence="2">Lh_17</strain>
    </source>
</reference>
<dbReference type="Proteomes" id="UP000808906">
    <property type="component" value="Unassembled WGS sequence"/>
</dbReference>
<comment type="caution">
    <text evidence="2">The sequence shown here is derived from an EMBL/GenBank/DDBJ whole genome shotgun (WGS) entry which is preliminary data.</text>
</comment>
<dbReference type="InterPro" id="IPR021145">
    <property type="entry name" value="Portal_protein_SPP1_Gp6-like"/>
</dbReference>
<evidence type="ECO:0000256" key="1">
    <source>
        <dbReference type="SAM" id="MobiDB-lite"/>
    </source>
</evidence>
<name>A0A9Q2S5Y6_RHOHA</name>
<accession>A0A9Q2S5Y6</accession>